<dbReference type="PANTHER" id="PTHR46268">
    <property type="entry name" value="STRESS RESPONSE PROTEIN NHAX"/>
    <property type="match status" value="1"/>
</dbReference>
<dbReference type="Gene3D" id="3.40.50.620">
    <property type="entry name" value="HUPs"/>
    <property type="match status" value="2"/>
</dbReference>
<proteinExistence type="inferred from homology"/>
<sequence>MEKILETKKLLFVTDFEKLWFDALRSLKDLRKSSFDHVVFLNVIERTRVAMRRGSGYGKSEEIRLREIANIRFIEWAEYLFEEGLEVGVYIVVGSLVKQVVSAVEKEGIDLIVMGHLQKNRLERLYSGSEVNEIIRRAKTPLLVFKYKTEKGDTYGRPFKKPILAVDWPSSRIEKILDTLTEFKDAIQELNIIHVASPREIKGDSVCGAQKIRKDFRRKLEELCDRFEERGIKALPHIFIGDTVPEIEKAARECRATMIIAGSSGKGEWTEKWVGSVSGKLASESVLPTLVLPA</sequence>
<gene>
    <name evidence="3" type="ORF">EPICR_90058</name>
</gene>
<dbReference type="EMBL" id="CAACVI010000052">
    <property type="protein sequence ID" value="VEN75461.1"/>
    <property type="molecule type" value="Genomic_DNA"/>
</dbReference>
<name>A0A484HJK9_9BACT</name>
<protein>
    <submittedName>
        <fullName evidence="3">Universal stress protein family protein</fullName>
    </submittedName>
</protein>
<dbReference type="InterPro" id="IPR006015">
    <property type="entry name" value="Universal_stress_UspA"/>
</dbReference>
<dbReference type="PANTHER" id="PTHR46268:SF22">
    <property type="entry name" value="SENSOR PROTEIN KDPD-RELATED"/>
    <property type="match status" value="1"/>
</dbReference>
<comment type="similarity">
    <text evidence="1">Belongs to the universal stress protein A family.</text>
</comment>
<dbReference type="PRINTS" id="PR01438">
    <property type="entry name" value="UNVRSLSTRESS"/>
</dbReference>
<accession>A0A484HJK9</accession>
<organism evidence="3">
    <name type="scientific">uncultured Desulfobacteraceae bacterium</name>
    <dbReference type="NCBI Taxonomy" id="218296"/>
    <lineage>
        <taxon>Bacteria</taxon>
        <taxon>Pseudomonadati</taxon>
        <taxon>Thermodesulfobacteriota</taxon>
        <taxon>Desulfobacteria</taxon>
        <taxon>Desulfobacterales</taxon>
        <taxon>Desulfobacteraceae</taxon>
        <taxon>environmental samples</taxon>
    </lineage>
</organism>
<dbReference type="InterPro" id="IPR006016">
    <property type="entry name" value="UspA"/>
</dbReference>
<dbReference type="InterPro" id="IPR014729">
    <property type="entry name" value="Rossmann-like_a/b/a_fold"/>
</dbReference>
<dbReference type="SUPFAM" id="SSF52402">
    <property type="entry name" value="Adenine nucleotide alpha hydrolases-like"/>
    <property type="match status" value="2"/>
</dbReference>
<evidence type="ECO:0000256" key="1">
    <source>
        <dbReference type="ARBA" id="ARBA00008791"/>
    </source>
</evidence>
<dbReference type="CDD" id="cd00293">
    <property type="entry name" value="USP-like"/>
    <property type="match status" value="2"/>
</dbReference>
<evidence type="ECO:0000259" key="2">
    <source>
        <dbReference type="Pfam" id="PF00582"/>
    </source>
</evidence>
<evidence type="ECO:0000313" key="3">
    <source>
        <dbReference type="EMBL" id="VEN75461.1"/>
    </source>
</evidence>
<feature type="domain" description="UspA" evidence="2">
    <location>
        <begin position="187"/>
        <end position="293"/>
    </location>
</feature>
<feature type="domain" description="UspA" evidence="2">
    <location>
        <begin position="8"/>
        <end position="146"/>
    </location>
</feature>
<dbReference type="AlphaFoldDB" id="A0A484HJK9"/>
<reference evidence="3" key="1">
    <citation type="submission" date="2019-01" db="EMBL/GenBank/DDBJ databases">
        <authorList>
            <consortium name="Genoscope - CEA"/>
            <person name="William W."/>
        </authorList>
    </citation>
    <scope>NUCLEOTIDE SEQUENCE</scope>
    <source>
        <strain evidence="3">CR-1</strain>
    </source>
</reference>
<dbReference type="Pfam" id="PF00582">
    <property type="entry name" value="Usp"/>
    <property type="match status" value="2"/>
</dbReference>